<dbReference type="EMBL" id="JBBKZS010000016">
    <property type="protein sequence ID" value="MEJ8858346.1"/>
    <property type="molecule type" value="Genomic_DNA"/>
</dbReference>
<dbReference type="Gene3D" id="3.40.50.12780">
    <property type="entry name" value="N-terminal domain of ligase-like"/>
    <property type="match status" value="1"/>
</dbReference>
<dbReference type="Gene3D" id="1.10.1200.10">
    <property type="entry name" value="ACP-like"/>
    <property type="match status" value="2"/>
</dbReference>
<dbReference type="PANTHER" id="PTHR45527">
    <property type="entry name" value="NONRIBOSOMAL PEPTIDE SYNTHETASE"/>
    <property type="match status" value="1"/>
</dbReference>
<dbReference type="InterPro" id="IPR025110">
    <property type="entry name" value="AMP-bd_C"/>
</dbReference>
<dbReference type="Gene3D" id="2.30.38.10">
    <property type="entry name" value="Luciferase, Domain 3"/>
    <property type="match status" value="1"/>
</dbReference>
<evidence type="ECO:0000256" key="4">
    <source>
        <dbReference type="ARBA" id="ARBA00023098"/>
    </source>
</evidence>
<sequence length="1692" mass="183804">MVRDDLTVADSLSFADLGERCRGLARRLAKVTRPGDRVLLALPTGLDFACAFWACMLAGRVAVPVPAPDPIRWRRAAPRLRGIVEDADASLVLIAESMRQAAADLVGTQADAAPRWLTPAELQAIEPDPAALDVVVEPETLAYLQYTSGSTTAPRGVCLSHANALANANALTAAVGVQVHSRLLTWLPQFHDFGLMFGLLAPMSRGASSWLMSPLTFLRRPLRWLDAIAAFGITHSGAPDSAYAACLRQLAGQPYGGDLSKVVSFSCGAEPVRVATVQAFLQACAPAGLRPEVFSAAFGLAEAVLGVTISTPAQPPRLLGVNAAALRSHRVVPQSVDHPASQALVSCGPPLQDTELAIVDIDTRTRCASDGVGEIWARSPSIGAGYWRQEALSQATFGATLADGSGPWLRTGDFGFVDGGELFVTGRHKDLIIVHGENHYPQDLEQTAEEAHPALRTGFGAAFGVDDGQGEAVVLLLEMERRTEAADAAAIARKVRSVVAQAHEVPVDTVAVVRAGTLPRTSSGKIQRRACRSAWLAGELDILARDTQAPDARHVPPRDAAEQAVWDIWQEVLGTRAFGVHEHFAELGGTSLSMSQVASRLQDRLGVVLSLQALFEQPTVAALAGRVAEALRDDAPRRAQTPIPSVRRGQPLPASLSQRRMWVIQQFNPASVAYNVAVSLRLRGPLDRALLQRVIDHLVERHEGLRTHFEMRGPEPVQMIAASLKQAIEYIPLQALPTTERVARARLLLRERASTPFDLAHPPLHRATLVGLGDDDHLFLWLMHHAITDNWSMAVLMREVLALYSAWLGGREPHLPALPVEYADYAAWQRAPETVRQRQHQMAYWIERLRGLQAMQLPTDFSRPAFAGFHGAKVTANLPARLSEALRTFCARHAVTPFMVLLAAFKLMLSRQAGSTDIAVGTPIANRHHLATEQLVGTLVNTLVMRTDLSGDPEFSRLVLRVRETALGAYAHQDAPFDELVEALGQGGIAQPDGLVHVLFNVLNAPLGQLEPVPFSYEEYELERTASQFDFSLHIDTEFAHRIHLEYSTDLYAAVTAERMLENYVALVEQVLLDSERPLSAYSIVAPGQLALLRNNWNATQAPLPAEPLVHRHLRTADAALREAVAVIDASGLRLDYASLEARSNALARALRDRGIARGHRVGLCLPRDAGMLVALLAVLKSGAAYVPLDPAFPVSRLAYMAGDAALSAILVPPELSAPFRDVDVPLLDPRDPALTAGASQTALPADPERDARPLDAAYIIYTSGSTGQPKGVALPHRAVVNFLMAMARAPGLLPSDRLVAVTTLSFDIAVLELLLPLAVGAQVIVASREQVGDPTQLRELLERHEATVMQATPSAWRALLDTGWAGGPGFRALIGGEALLPALAEQLMERCTSLWNMYGPTETTVWSTCWQVQSPGRGISIGRPIANTSVWVLDPQGHPCPPGVPGEACIGGLGVALGYHQRNELTASRFVPDPWSDEPGARLYRTGDLARWRHDGLLEHLGRLDHQVKVRGYRIELGEIEIALSKHPSVADNVVVTHTEGEDDVRLVAYCVARTQMLDPAALREHLRTRLPDYMLPQHIVRLEVLPLLPNGKIDRKSLPRPVGEVLREPRQRVARLGTPEEIAIAQIWSTLLGADDISPVDNFFDLGGHSLLAMRAVLNIRERLGWNVAPDRLIYETLGQIARKENLSVS</sequence>
<dbReference type="InterPro" id="IPR009081">
    <property type="entry name" value="PP-bd_ACP"/>
</dbReference>
<dbReference type="PROSITE" id="PS00455">
    <property type="entry name" value="AMP_BINDING"/>
    <property type="match status" value="1"/>
</dbReference>
<dbReference type="Gene3D" id="3.40.50.980">
    <property type="match status" value="2"/>
</dbReference>
<dbReference type="Pfam" id="PF13193">
    <property type="entry name" value="AMP-binding_C"/>
    <property type="match status" value="1"/>
</dbReference>
<dbReference type="RefSeq" id="WP_340338409.1">
    <property type="nucleotide sequence ID" value="NZ_JBBKZS010000016.1"/>
</dbReference>
<dbReference type="SUPFAM" id="SSF47336">
    <property type="entry name" value="ACP-like"/>
    <property type="match status" value="2"/>
</dbReference>
<dbReference type="InterPro" id="IPR000873">
    <property type="entry name" value="AMP-dep_synth/lig_dom"/>
</dbReference>
<evidence type="ECO:0000256" key="3">
    <source>
        <dbReference type="ARBA" id="ARBA00022832"/>
    </source>
</evidence>
<dbReference type="InterPro" id="IPR040097">
    <property type="entry name" value="FAAL/FAAC"/>
</dbReference>
<comment type="caution">
    <text evidence="6">The sequence shown here is derived from an EMBL/GenBank/DDBJ whole genome shotgun (WGS) entry which is preliminary data.</text>
</comment>
<dbReference type="InterPro" id="IPR042099">
    <property type="entry name" value="ANL_N_sf"/>
</dbReference>
<evidence type="ECO:0000256" key="1">
    <source>
        <dbReference type="ARBA" id="ARBA00022450"/>
    </source>
</evidence>
<dbReference type="InterPro" id="IPR010071">
    <property type="entry name" value="AA_adenyl_dom"/>
</dbReference>
<proteinExistence type="predicted"/>
<accession>A0ABU8XF23</accession>
<dbReference type="SUPFAM" id="SSF56801">
    <property type="entry name" value="Acetyl-CoA synthetase-like"/>
    <property type="match status" value="2"/>
</dbReference>
<dbReference type="Proteomes" id="UP001367030">
    <property type="component" value="Unassembled WGS sequence"/>
</dbReference>
<dbReference type="CDD" id="cd12116">
    <property type="entry name" value="A_NRPS_Ta1_like"/>
    <property type="match status" value="1"/>
</dbReference>
<protein>
    <submittedName>
        <fullName evidence="6">Amino acid adenylation domain-containing protein</fullName>
    </submittedName>
</protein>
<organism evidence="6 7">
    <name type="scientific">Variovorax robiniae</name>
    <dbReference type="NCBI Taxonomy" id="1836199"/>
    <lineage>
        <taxon>Bacteria</taxon>
        <taxon>Pseudomonadati</taxon>
        <taxon>Pseudomonadota</taxon>
        <taxon>Betaproteobacteria</taxon>
        <taxon>Burkholderiales</taxon>
        <taxon>Comamonadaceae</taxon>
        <taxon>Variovorax</taxon>
    </lineage>
</organism>
<dbReference type="PROSITE" id="PS50075">
    <property type="entry name" value="CARRIER"/>
    <property type="match status" value="2"/>
</dbReference>
<dbReference type="InterPro" id="IPR020806">
    <property type="entry name" value="PKS_PP-bd"/>
</dbReference>
<dbReference type="PANTHER" id="PTHR45527:SF1">
    <property type="entry name" value="FATTY ACID SYNTHASE"/>
    <property type="match status" value="1"/>
</dbReference>
<dbReference type="InterPro" id="IPR001242">
    <property type="entry name" value="Condensation_dom"/>
</dbReference>
<dbReference type="CDD" id="cd05931">
    <property type="entry name" value="FAAL"/>
    <property type="match status" value="1"/>
</dbReference>
<keyword evidence="2" id="KW-0597">Phosphoprotein</keyword>
<keyword evidence="1" id="KW-0596">Phosphopantetheine</keyword>
<feature type="domain" description="Carrier" evidence="5">
    <location>
        <begin position="1617"/>
        <end position="1692"/>
    </location>
</feature>
<evidence type="ECO:0000313" key="7">
    <source>
        <dbReference type="Proteomes" id="UP001367030"/>
    </source>
</evidence>
<dbReference type="Pfam" id="PF00550">
    <property type="entry name" value="PP-binding"/>
    <property type="match status" value="2"/>
</dbReference>
<dbReference type="CDD" id="cd19531">
    <property type="entry name" value="LCL_NRPS-like"/>
    <property type="match status" value="1"/>
</dbReference>
<dbReference type="SMART" id="SM00823">
    <property type="entry name" value="PKS_PP"/>
    <property type="match status" value="1"/>
</dbReference>
<gene>
    <name evidence="6" type="ORF">WKW79_27515</name>
</gene>
<dbReference type="Gene3D" id="3.30.559.10">
    <property type="entry name" value="Chloramphenicol acetyltransferase-like domain"/>
    <property type="match status" value="1"/>
</dbReference>
<name>A0ABU8XF23_9BURK</name>
<dbReference type="NCBIfam" id="TIGR01733">
    <property type="entry name" value="AA-adenyl-dom"/>
    <property type="match status" value="1"/>
</dbReference>
<dbReference type="InterPro" id="IPR036736">
    <property type="entry name" value="ACP-like_sf"/>
</dbReference>
<dbReference type="Pfam" id="PF00668">
    <property type="entry name" value="Condensation"/>
    <property type="match status" value="1"/>
</dbReference>
<keyword evidence="3" id="KW-0276">Fatty acid metabolism</keyword>
<keyword evidence="7" id="KW-1185">Reference proteome</keyword>
<dbReference type="InterPro" id="IPR020845">
    <property type="entry name" value="AMP-binding_CS"/>
</dbReference>
<dbReference type="Pfam" id="PF23024">
    <property type="entry name" value="AMP-dom_DIP2-like"/>
    <property type="match status" value="1"/>
</dbReference>
<dbReference type="InterPro" id="IPR023213">
    <property type="entry name" value="CAT-like_dom_sf"/>
</dbReference>
<evidence type="ECO:0000313" key="6">
    <source>
        <dbReference type="EMBL" id="MEJ8858346.1"/>
    </source>
</evidence>
<dbReference type="Gene3D" id="3.30.559.30">
    <property type="entry name" value="Nonribosomal peptide synthetase, condensation domain"/>
    <property type="match status" value="1"/>
</dbReference>
<evidence type="ECO:0000259" key="5">
    <source>
        <dbReference type="PROSITE" id="PS50075"/>
    </source>
</evidence>
<reference evidence="6 7" key="1">
    <citation type="submission" date="2024-03" db="EMBL/GenBank/DDBJ databases">
        <title>Novel species of the genus Variovorax.</title>
        <authorList>
            <person name="Liu Q."/>
            <person name="Xin Y.-H."/>
        </authorList>
    </citation>
    <scope>NUCLEOTIDE SEQUENCE [LARGE SCALE GENOMIC DNA]</scope>
    <source>
        <strain evidence="6 7">KACC 18901</strain>
    </source>
</reference>
<dbReference type="Pfam" id="PF00501">
    <property type="entry name" value="AMP-binding"/>
    <property type="match status" value="2"/>
</dbReference>
<evidence type="ECO:0000256" key="2">
    <source>
        <dbReference type="ARBA" id="ARBA00022553"/>
    </source>
</evidence>
<dbReference type="Gene3D" id="3.30.300.30">
    <property type="match status" value="2"/>
</dbReference>
<keyword evidence="4" id="KW-0443">Lipid metabolism</keyword>
<dbReference type="InterPro" id="IPR045851">
    <property type="entry name" value="AMP-bd_C_sf"/>
</dbReference>
<feature type="domain" description="Carrier" evidence="5">
    <location>
        <begin position="556"/>
        <end position="631"/>
    </location>
</feature>
<dbReference type="SUPFAM" id="SSF52777">
    <property type="entry name" value="CoA-dependent acyltransferases"/>
    <property type="match status" value="2"/>
</dbReference>